<evidence type="ECO:0000256" key="1">
    <source>
        <dbReference type="SAM" id="MobiDB-lite"/>
    </source>
</evidence>
<feature type="non-terminal residue" evidence="2">
    <location>
        <position position="88"/>
    </location>
</feature>
<protein>
    <submittedName>
        <fullName evidence="2">Uncharacterized protein</fullName>
    </submittedName>
</protein>
<accession>A0A9W4N2C3</accession>
<feature type="compositionally biased region" description="Polar residues" evidence="1">
    <location>
        <begin position="42"/>
        <end position="53"/>
    </location>
</feature>
<dbReference type="Proteomes" id="UP001153461">
    <property type="component" value="Unassembled WGS sequence"/>
</dbReference>
<comment type="caution">
    <text evidence="2">The sequence shown here is derived from an EMBL/GenBank/DDBJ whole genome shotgun (WGS) entry which is preliminary data.</text>
</comment>
<proteinExistence type="predicted"/>
<gene>
    <name evidence="2" type="ORF">PNAL_LOCUS8468</name>
</gene>
<dbReference type="OrthoDB" id="3942380at2759"/>
<evidence type="ECO:0000313" key="3">
    <source>
        <dbReference type="Proteomes" id="UP001153461"/>
    </source>
</evidence>
<sequence>REGNPPTAPTPRARALPPPPPALRLPARLLTTTPSSLPAVSTRRSPSVMSSASGGLPPCGSKLPNPRFYDFVLRRWGLMEELHVSGMI</sequence>
<feature type="compositionally biased region" description="Low complexity" evidence="1">
    <location>
        <begin position="24"/>
        <end position="39"/>
    </location>
</feature>
<dbReference type="AlphaFoldDB" id="A0A9W4N2C3"/>
<organism evidence="2 3">
    <name type="scientific">Penicillium nalgiovense</name>
    <dbReference type="NCBI Taxonomy" id="60175"/>
    <lineage>
        <taxon>Eukaryota</taxon>
        <taxon>Fungi</taxon>
        <taxon>Dikarya</taxon>
        <taxon>Ascomycota</taxon>
        <taxon>Pezizomycotina</taxon>
        <taxon>Eurotiomycetes</taxon>
        <taxon>Eurotiomycetidae</taxon>
        <taxon>Eurotiales</taxon>
        <taxon>Aspergillaceae</taxon>
        <taxon>Penicillium</taxon>
    </lineage>
</organism>
<reference evidence="2" key="1">
    <citation type="submission" date="2021-07" db="EMBL/GenBank/DDBJ databases">
        <authorList>
            <person name="Branca A.L. A."/>
        </authorList>
    </citation>
    <scope>NUCLEOTIDE SEQUENCE</scope>
</reference>
<evidence type="ECO:0000313" key="2">
    <source>
        <dbReference type="EMBL" id="CAG8239923.1"/>
    </source>
</evidence>
<name>A0A9W4N2C3_PENNA</name>
<dbReference type="EMBL" id="CAJVNV010000555">
    <property type="protein sequence ID" value="CAG8239923.1"/>
    <property type="molecule type" value="Genomic_DNA"/>
</dbReference>
<feature type="region of interest" description="Disordered" evidence="1">
    <location>
        <begin position="1"/>
        <end position="60"/>
    </location>
</feature>